<dbReference type="OrthoDB" id="556976at2759"/>
<dbReference type="EMBL" id="PGGS01002837">
    <property type="protein sequence ID" value="PNG99468.1"/>
    <property type="molecule type" value="Genomic_DNA"/>
</dbReference>
<sequence>MAALKAWLRSEGMWLYAGHMGSEIMSHVFLDGGKASVPMDRMDEFFGEYGKCLASGDIPCAVERLAAAASGEFRMFMDVDLKNFQGDLRETADQILQALPTKLDVGSIVVCRRQGTTMDDKDGLHVIWEEILVTSEQALKLLSVTVSNLIALFPSSLVDWVAVMDGSVYKNSGLRMLFSAKGKNDSSTYVPWFVSEGSNNLTGRTSRTADGTDVTWLKRCSIIPSPASTTTMSRISEGDKGERAQRAKGKRERDRDIHDVQDVHDALDEVLEDTAYAGCKHSKIVRMSAECFIVCLESKFCYNIGIEHKSNNAYLIVTPVNVKHACHDAHCTTHRKLLAGRGNALSVHFFGRAALQRVIHVLPSHRSTNLDRFTAMLQRQKSSRE</sequence>
<dbReference type="Proteomes" id="UP000236333">
    <property type="component" value="Unassembled WGS sequence"/>
</dbReference>
<dbReference type="AlphaFoldDB" id="A0A2J7ZGS7"/>
<feature type="domain" description="C962R-like N-terminal AEP" evidence="2">
    <location>
        <begin position="27"/>
        <end position="191"/>
    </location>
</feature>
<gene>
    <name evidence="3" type="ORF">TSOC_014752</name>
</gene>
<evidence type="ECO:0000313" key="4">
    <source>
        <dbReference type="Proteomes" id="UP000236333"/>
    </source>
</evidence>
<evidence type="ECO:0000256" key="1">
    <source>
        <dbReference type="SAM" id="MobiDB-lite"/>
    </source>
</evidence>
<proteinExistence type="predicted"/>
<accession>A0A2J7ZGS7</accession>
<dbReference type="InterPro" id="IPR056443">
    <property type="entry name" value="AEP_C962R"/>
</dbReference>
<organism evidence="3 4">
    <name type="scientific">Tetrabaena socialis</name>
    <dbReference type="NCBI Taxonomy" id="47790"/>
    <lineage>
        <taxon>Eukaryota</taxon>
        <taxon>Viridiplantae</taxon>
        <taxon>Chlorophyta</taxon>
        <taxon>core chlorophytes</taxon>
        <taxon>Chlorophyceae</taxon>
        <taxon>CS clade</taxon>
        <taxon>Chlamydomonadales</taxon>
        <taxon>Tetrabaenaceae</taxon>
        <taxon>Tetrabaena</taxon>
    </lineage>
</organism>
<keyword evidence="4" id="KW-1185">Reference proteome</keyword>
<feature type="region of interest" description="Disordered" evidence="1">
    <location>
        <begin position="227"/>
        <end position="256"/>
    </location>
</feature>
<protein>
    <recommendedName>
        <fullName evidence="2">C962R-like N-terminal AEP domain-containing protein</fullName>
    </recommendedName>
</protein>
<reference evidence="3 4" key="1">
    <citation type="journal article" date="2017" name="Mol. Biol. Evol.">
        <title>The 4-celled Tetrabaena socialis nuclear genome reveals the essential components for genetic control of cell number at the origin of multicellularity in the volvocine lineage.</title>
        <authorList>
            <person name="Featherston J."/>
            <person name="Arakaki Y."/>
            <person name="Hanschen E.R."/>
            <person name="Ferris P.J."/>
            <person name="Michod R.E."/>
            <person name="Olson B.J.S.C."/>
            <person name="Nozaki H."/>
            <person name="Durand P.M."/>
        </authorList>
    </citation>
    <scope>NUCLEOTIDE SEQUENCE [LARGE SCALE GENOMIC DNA]</scope>
    <source>
        <strain evidence="3 4">NIES-571</strain>
    </source>
</reference>
<evidence type="ECO:0000313" key="3">
    <source>
        <dbReference type="EMBL" id="PNG99468.1"/>
    </source>
</evidence>
<comment type="caution">
    <text evidence="3">The sequence shown here is derived from an EMBL/GenBank/DDBJ whole genome shotgun (WGS) entry which is preliminary data.</text>
</comment>
<feature type="compositionally biased region" description="Basic and acidic residues" evidence="1">
    <location>
        <begin position="236"/>
        <end position="256"/>
    </location>
</feature>
<name>A0A2J7ZGS7_9CHLO</name>
<dbReference type="Pfam" id="PF23162">
    <property type="entry name" value="AEP_C962R"/>
    <property type="match status" value="1"/>
</dbReference>
<evidence type="ECO:0000259" key="2">
    <source>
        <dbReference type="Pfam" id="PF23162"/>
    </source>
</evidence>